<dbReference type="GO" id="GO:0016020">
    <property type="term" value="C:membrane"/>
    <property type="evidence" value="ECO:0007669"/>
    <property type="project" value="UniProtKB-SubCell"/>
</dbReference>
<gene>
    <name evidence="6" type="ORF">A6A04_03055</name>
</gene>
<comment type="subcellular location">
    <subcellularLocation>
        <location evidence="1">Membrane</location>
    </subcellularLocation>
</comment>
<keyword evidence="7" id="KW-1185">Reference proteome</keyword>
<dbReference type="RefSeq" id="WP_068493429.1">
    <property type="nucleotide sequence ID" value="NZ_LWQT01000066.1"/>
</dbReference>
<evidence type="ECO:0000313" key="7">
    <source>
        <dbReference type="Proteomes" id="UP000078428"/>
    </source>
</evidence>
<protein>
    <submittedName>
        <fullName evidence="6">Uncharacterized protein</fullName>
    </submittedName>
</protein>
<proteinExistence type="predicted"/>
<dbReference type="PANTHER" id="PTHR15415">
    <property type="entry name" value="MITOFILIN"/>
    <property type="match status" value="1"/>
</dbReference>
<comment type="caution">
    <text evidence="6">The sequence shown here is derived from an EMBL/GenBank/DDBJ whole genome shotgun (WGS) entry which is preliminary data.</text>
</comment>
<evidence type="ECO:0000256" key="1">
    <source>
        <dbReference type="ARBA" id="ARBA00004370"/>
    </source>
</evidence>
<evidence type="ECO:0000313" key="6">
    <source>
        <dbReference type="EMBL" id="OAN49114.1"/>
    </source>
</evidence>
<organism evidence="6 7">
    <name type="scientific">Paramagnetospirillum marisnigri</name>
    <dbReference type="NCBI Taxonomy" id="1285242"/>
    <lineage>
        <taxon>Bacteria</taxon>
        <taxon>Pseudomonadati</taxon>
        <taxon>Pseudomonadota</taxon>
        <taxon>Alphaproteobacteria</taxon>
        <taxon>Rhodospirillales</taxon>
        <taxon>Magnetospirillaceae</taxon>
        <taxon>Paramagnetospirillum</taxon>
    </lineage>
</organism>
<dbReference type="PANTHER" id="PTHR15415:SF7">
    <property type="entry name" value="MICOS COMPLEX SUBUNIT MIC60"/>
    <property type="match status" value="1"/>
</dbReference>
<dbReference type="Proteomes" id="UP000078428">
    <property type="component" value="Unassembled WGS sequence"/>
</dbReference>
<evidence type="ECO:0000256" key="4">
    <source>
        <dbReference type="ARBA" id="ARBA00023136"/>
    </source>
</evidence>
<reference evidence="6 7" key="1">
    <citation type="submission" date="2016-04" db="EMBL/GenBank/DDBJ databases">
        <title>Draft genome sequence of freshwater magnetotactic bacteria Magnetospirillum marisnigri SP-1 and Magnetospirillum moscoviense BB-1.</title>
        <authorList>
            <person name="Koziaeva V."/>
            <person name="Dziuba M.V."/>
            <person name="Ivanov T.M."/>
            <person name="Kuznetsov B."/>
            <person name="Grouzdev D.S."/>
        </authorList>
    </citation>
    <scope>NUCLEOTIDE SEQUENCE [LARGE SCALE GENOMIC DNA]</scope>
    <source>
        <strain evidence="6 7">SP-1</strain>
    </source>
</reference>
<keyword evidence="4" id="KW-0472">Membrane</keyword>
<dbReference type="EMBL" id="LWQT01000066">
    <property type="protein sequence ID" value="OAN49114.1"/>
    <property type="molecule type" value="Genomic_DNA"/>
</dbReference>
<dbReference type="Pfam" id="PF09731">
    <property type="entry name" value="Mitofilin"/>
    <property type="match status" value="1"/>
</dbReference>
<name>A0A178MMF6_9PROT</name>
<dbReference type="AlphaFoldDB" id="A0A178MMF6"/>
<accession>A0A178MMF6</accession>
<evidence type="ECO:0000256" key="5">
    <source>
        <dbReference type="SAM" id="MobiDB-lite"/>
    </source>
</evidence>
<keyword evidence="3" id="KW-1133">Transmembrane helix</keyword>
<evidence type="ECO:0000256" key="2">
    <source>
        <dbReference type="ARBA" id="ARBA00022692"/>
    </source>
</evidence>
<feature type="region of interest" description="Disordered" evidence="5">
    <location>
        <begin position="1"/>
        <end position="22"/>
    </location>
</feature>
<sequence length="341" mass="34974">MTTDSADPILPTPSPVPPTSSGSRGVVAVLLLGMAAAAGVLSFPLWRDKVGLPVQPTGFEVEDLRAEVSGLALRLAQVEARPTVSSAAPAAATPGDDGRLNALEQALKAVQAQPAVPATLTAEVDSISKQLADLRRTSADAAALMRLADRLEQVDAGLRDLQAKRSSAAVLLLGVGQLREAVELGRGFDAEWRAVKVLAGDESALAAVLEPLKDKAVTGIRTRSALTDSFQALAPAVIRAEVLPEGEGWQRRVVDKMLSLVTIRREDGSAAGANAAAVVGRAQAALARADLAAAAAELEALGTGPAETAAPWLAEARARLAAEKAVSELTAQVLALAGAKP</sequence>
<dbReference type="OrthoDB" id="8421723at2"/>
<dbReference type="STRING" id="1285242.A6A04_03055"/>
<evidence type="ECO:0000256" key="3">
    <source>
        <dbReference type="ARBA" id="ARBA00022989"/>
    </source>
</evidence>
<keyword evidence="2" id="KW-0812">Transmembrane</keyword>
<dbReference type="InterPro" id="IPR019133">
    <property type="entry name" value="MIC60"/>
</dbReference>